<dbReference type="AlphaFoldDB" id="A0A518D845"/>
<evidence type="ECO:0000313" key="2">
    <source>
        <dbReference type="Proteomes" id="UP000317429"/>
    </source>
</evidence>
<protein>
    <recommendedName>
        <fullName evidence="3">MurG-like transferase</fullName>
    </recommendedName>
</protein>
<accession>A0A518D845</accession>
<dbReference type="EMBL" id="CP036291">
    <property type="protein sequence ID" value="QDU87633.1"/>
    <property type="molecule type" value="Genomic_DNA"/>
</dbReference>
<dbReference type="PANTHER" id="PTHR21015">
    <property type="entry name" value="UDP-N-ACETYLGLUCOSAMINE--N-ACETYLMURAMYL-(PENTAPEPTIDE) PYROPHOSPHORYL-UNDECAPRENOL N-ACETYLGLUCOSAMINE TRANSFERASE 1"/>
    <property type="match status" value="1"/>
</dbReference>
<dbReference type="Proteomes" id="UP000317429">
    <property type="component" value="Chromosome"/>
</dbReference>
<proteinExistence type="predicted"/>
<dbReference type="PANTHER" id="PTHR21015:SF22">
    <property type="entry name" value="GLYCOSYLTRANSFERASE"/>
    <property type="match status" value="1"/>
</dbReference>
<keyword evidence="2" id="KW-1185">Reference proteome</keyword>
<organism evidence="1 2">
    <name type="scientific">Pirellulimonas nuda</name>
    <dbReference type="NCBI Taxonomy" id="2528009"/>
    <lineage>
        <taxon>Bacteria</taxon>
        <taxon>Pseudomonadati</taxon>
        <taxon>Planctomycetota</taxon>
        <taxon>Planctomycetia</taxon>
        <taxon>Pirellulales</taxon>
        <taxon>Lacipirellulaceae</taxon>
        <taxon>Pirellulimonas</taxon>
    </lineage>
</organism>
<dbReference type="RefSeq" id="WP_197527274.1">
    <property type="nucleotide sequence ID" value="NZ_CP036291.1"/>
</dbReference>
<name>A0A518D845_9BACT</name>
<dbReference type="Pfam" id="PF13528">
    <property type="entry name" value="Glyco_trans_1_3"/>
    <property type="match status" value="1"/>
</dbReference>
<evidence type="ECO:0008006" key="3">
    <source>
        <dbReference type="Google" id="ProtNLM"/>
    </source>
</evidence>
<dbReference type="SUPFAM" id="SSF53756">
    <property type="entry name" value="UDP-Glycosyltransferase/glycogen phosphorylase"/>
    <property type="match status" value="1"/>
</dbReference>
<dbReference type="KEGG" id="pnd:Pla175_09980"/>
<gene>
    <name evidence="1" type="ORF">Pla175_09980</name>
</gene>
<sequence>MATLFYSVMGEGRGHASRARSMVERLRDRHRIVLYTSFDALDFLRDAYADDPEVEVRETSGLKFHYTADRLDLIKTIRHGLAMWWNLRGVVSEREVEVRRDRPDLVVCDFEPTVARAAHRCGVPVMSLDHQHFMTTYDLSGLPRGLQWWAWAMGWSVWLFGIGQQKTVVSAFYRPPLRRDYKHVTQVGPLLRPAVRARQPSVGDHVLSYLRKSTPPRVLEVLEGSPLPVRVYGLGERPPRGAITFHAINEQTFLDDLATANCIVAAAGNQLMGESLYFGKPILALPEQKHHEQMINAYFVQQLGGGVASTLEGVTAAVFQQFLDDREKYRGQLAASSVRFDGTDEAAAAIEAMLKQTSPASSAR</sequence>
<dbReference type="GO" id="GO:0016757">
    <property type="term" value="F:glycosyltransferase activity"/>
    <property type="evidence" value="ECO:0007669"/>
    <property type="project" value="TreeGrafter"/>
</dbReference>
<evidence type="ECO:0000313" key="1">
    <source>
        <dbReference type="EMBL" id="QDU87633.1"/>
    </source>
</evidence>
<dbReference type="Gene3D" id="3.40.50.2000">
    <property type="entry name" value="Glycogen Phosphorylase B"/>
    <property type="match status" value="3"/>
</dbReference>
<reference evidence="1 2" key="1">
    <citation type="submission" date="2019-02" db="EMBL/GenBank/DDBJ databases">
        <title>Deep-cultivation of Planctomycetes and their phenomic and genomic characterization uncovers novel biology.</title>
        <authorList>
            <person name="Wiegand S."/>
            <person name="Jogler M."/>
            <person name="Boedeker C."/>
            <person name="Pinto D."/>
            <person name="Vollmers J."/>
            <person name="Rivas-Marin E."/>
            <person name="Kohn T."/>
            <person name="Peeters S.H."/>
            <person name="Heuer A."/>
            <person name="Rast P."/>
            <person name="Oberbeckmann S."/>
            <person name="Bunk B."/>
            <person name="Jeske O."/>
            <person name="Meyerdierks A."/>
            <person name="Storesund J.E."/>
            <person name="Kallscheuer N."/>
            <person name="Luecker S."/>
            <person name="Lage O.M."/>
            <person name="Pohl T."/>
            <person name="Merkel B.J."/>
            <person name="Hornburger P."/>
            <person name="Mueller R.-W."/>
            <person name="Bruemmer F."/>
            <person name="Labrenz M."/>
            <person name="Spormann A.M."/>
            <person name="Op den Camp H."/>
            <person name="Overmann J."/>
            <person name="Amann R."/>
            <person name="Jetten M.S.M."/>
            <person name="Mascher T."/>
            <person name="Medema M.H."/>
            <person name="Devos D.P."/>
            <person name="Kaster A.-K."/>
            <person name="Ovreas L."/>
            <person name="Rohde M."/>
            <person name="Galperin M.Y."/>
            <person name="Jogler C."/>
        </authorList>
    </citation>
    <scope>NUCLEOTIDE SEQUENCE [LARGE SCALE GENOMIC DNA]</scope>
    <source>
        <strain evidence="1 2">Pla175</strain>
    </source>
</reference>